<gene>
    <name evidence="5" type="ORF">CLLI_14740</name>
    <name evidence="4" type="ORF">CLLI_27730</name>
</gene>
<evidence type="ECO:0000259" key="3">
    <source>
        <dbReference type="PROSITE" id="PS01031"/>
    </source>
</evidence>
<protein>
    <submittedName>
        <fullName evidence="4">18 kDa heat shock protein</fullName>
    </submittedName>
</protein>
<evidence type="ECO:0000313" key="6">
    <source>
        <dbReference type="Proteomes" id="UP000239706"/>
    </source>
</evidence>
<name>A0A2T0AZY8_9CLOT</name>
<dbReference type="PROSITE" id="PS01031">
    <property type="entry name" value="SHSP"/>
    <property type="match status" value="1"/>
</dbReference>
<evidence type="ECO:0000256" key="1">
    <source>
        <dbReference type="PROSITE-ProRule" id="PRU00285"/>
    </source>
</evidence>
<dbReference type="SUPFAM" id="SSF49764">
    <property type="entry name" value="HSP20-like chaperones"/>
    <property type="match status" value="1"/>
</dbReference>
<comment type="caution">
    <text evidence="4">The sequence shown here is derived from an EMBL/GenBank/DDBJ whole genome shotgun (WGS) entry which is preliminary data.</text>
</comment>
<keyword evidence="4" id="KW-0346">Stress response</keyword>
<evidence type="ECO:0000256" key="2">
    <source>
        <dbReference type="RuleBase" id="RU003616"/>
    </source>
</evidence>
<dbReference type="InterPro" id="IPR008978">
    <property type="entry name" value="HSP20-like_chaperone"/>
</dbReference>
<dbReference type="InterPro" id="IPR002068">
    <property type="entry name" value="A-crystallin/Hsp20_dom"/>
</dbReference>
<dbReference type="NCBIfam" id="NF042420">
    <property type="entry name" value="Hsp18_Clos"/>
    <property type="match status" value="1"/>
</dbReference>
<dbReference type="EMBL" id="PVXO01000073">
    <property type="protein sequence ID" value="PRR76843.1"/>
    <property type="molecule type" value="Genomic_DNA"/>
</dbReference>
<dbReference type="InterPro" id="IPR031107">
    <property type="entry name" value="Small_HSP"/>
</dbReference>
<dbReference type="EMBL" id="PVXO01000041">
    <property type="protein sequence ID" value="PRR78605.1"/>
    <property type="molecule type" value="Genomic_DNA"/>
</dbReference>
<keyword evidence="6" id="KW-1185">Reference proteome</keyword>
<dbReference type="Pfam" id="PF00011">
    <property type="entry name" value="HSP20"/>
    <property type="match status" value="1"/>
</dbReference>
<feature type="domain" description="SHSP" evidence="3">
    <location>
        <begin position="35"/>
        <end position="146"/>
    </location>
</feature>
<dbReference type="CDD" id="cd06471">
    <property type="entry name" value="ACD_LpsHSP_like"/>
    <property type="match status" value="1"/>
</dbReference>
<dbReference type="PANTHER" id="PTHR11527">
    <property type="entry name" value="HEAT-SHOCK PROTEIN 20 FAMILY MEMBER"/>
    <property type="match status" value="1"/>
</dbReference>
<evidence type="ECO:0000313" key="4">
    <source>
        <dbReference type="EMBL" id="PRR76843.1"/>
    </source>
</evidence>
<dbReference type="AlphaFoldDB" id="A0A2T0AZY8"/>
<dbReference type="InterPro" id="IPR053570">
    <property type="entry name" value="sHSP/HSP20"/>
</dbReference>
<proteinExistence type="inferred from homology"/>
<organism evidence="4 6">
    <name type="scientific">Clostridium liquoris</name>
    <dbReference type="NCBI Taxonomy" id="1289519"/>
    <lineage>
        <taxon>Bacteria</taxon>
        <taxon>Bacillati</taxon>
        <taxon>Bacillota</taxon>
        <taxon>Clostridia</taxon>
        <taxon>Eubacteriales</taxon>
        <taxon>Clostridiaceae</taxon>
        <taxon>Clostridium</taxon>
    </lineage>
</organism>
<accession>A0A2T0AZY8</accession>
<comment type="similarity">
    <text evidence="1 2">Belongs to the small heat shock protein (HSP20) family.</text>
</comment>
<dbReference type="Proteomes" id="UP000239706">
    <property type="component" value="Unassembled WGS sequence"/>
</dbReference>
<dbReference type="RefSeq" id="WP_106063590.1">
    <property type="nucleotide sequence ID" value="NZ_PVXO01000041.1"/>
</dbReference>
<evidence type="ECO:0000313" key="5">
    <source>
        <dbReference type="EMBL" id="PRR78605.1"/>
    </source>
</evidence>
<dbReference type="OrthoDB" id="9811615at2"/>
<reference evidence="4 6" key="1">
    <citation type="submission" date="2018-03" db="EMBL/GenBank/DDBJ databases">
        <title>Genome sequence of Clostridium liquoris DSM 100320.</title>
        <authorList>
            <person name="Poehlein A."/>
            <person name="Daniel R."/>
        </authorList>
    </citation>
    <scope>NUCLEOTIDE SEQUENCE [LARGE SCALE GENOMIC DNA]</scope>
    <source>
        <strain evidence="4 6">DSM 100320</strain>
    </source>
</reference>
<dbReference type="Gene3D" id="2.60.40.790">
    <property type="match status" value="1"/>
</dbReference>
<sequence>MFEMIPFSRNNLNRKEDFFSPFWNNFFDDDFFPTMHNLQGNIRVDLKETDENYVVEADLPGIKKDDINIEFNNNYLVISAKRDDSAEDKNENYVTRERHYGEFKRSFYTDNVDESKIDASFNDGVLKIILPKLNKGKDEKKKIDIH</sequence>